<dbReference type="Pfam" id="PF01844">
    <property type="entry name" value="HNH"/>
    <property type="match status" value="1"/>
</dbReference>
<organism evidence="4 5">
    <name type="scientific">Pseudonocardia petroleophila</name>
    <dbReference type="NCBI Taxonomy" id="37331"/>
    <lineage>
        <taxon>Bacteria</taxon>
        <taxon>Bacillati</taxon>
        <taxon>Actinomycetota</taxon>
        <taxon>Actinomycetes</taxon>
        <taxon>Pseudonocardiales</taxon>
        <taxon>Pseudonocardiaceae</taxon>
        <taxon>Pseudonocardia</taxon>
    </lineage>
</organism>
<reference evidence="4 5" key="1">
    <citation type="submission" date="2020-08" db="EMBL/GenBank/DDBJ databases">
        <authorList>
            <person name="Mo P."/>
        </authorList>
    </citation>
    <scope>NUCLEOTIDE SEQUENCE [LARGE SCALE GENOMIC DNA]</scope>
    <source>
        <strain evidence="4 5">CGMCC 4.1532</strain>
    </source>
</reference>
<dbReference type="InterPro" id="IPR002711">
    <property type="entry name" value="HNH"/>
</dbReference>
<proteinExistence type="inferred from homology"/>
<evidence type="ECO:0000256" key="2">
    <source>
        <dbReference type="SAM" id="MobiDB-lite"/>
    </source>
</evidence>
<keyword evidence="5" id="KW-1185">Reference proteome</keyword>
<evidence type="ECO:0000256" key="1">
    <source>
        <dbReference type="ARBA" id="ARBA00023450"/>
    </source>
</evidence>
<dbReference type="EMBL" id="CP060131">
    <property type="protein sequence ID" value="QNG52770.1"/>
    <property type="molecule type" value="Genomic_DNA"/>
</dbReference>
<dbReference type="GO" id="GO:0004519">
    <property type="term" value="F:endonuclease activity"/>
    <property type="evidence" value="ECO:0007669"/>
    <property type="project" value="InterPro"/>
</dbReference>
<dbReference type="InterPro" id="IPR003870">
    <property type="entry name" value="DUF222"/>
</dbReference>
<accession>A0A7G7MJ09</accession>
<name>A0A7G7MJ09_9PSEU</name>
<dbReference type="RefSeq" id="WP_185719599.1">
    <property type="nucleotide sequence ID" value="NZ_CP060131.1"/>
</dbReference>
<feature type="region of interest" description="Disordered" evidence="2">
    <location>
        <begin position="404"/>
        <end position="492"/>
    </location>
</feature>
<dbReference type="Pfam" id="PF02720">
    <property type="entry name" value="DUF222"/>
    <property type="match status" value="1"/>
</dbReference>
<dbReference type="Proteomes" id="UP000515728">
    <property type="component" value="Chromosome"/>
</dbReference>
<dbReference type="Gene3D" id="1.10.30.50">
    <property type="match status" value="1"/>
</dbReference>
<dbReference type="KEGG" id="ppel:H6H00_01535"/>
<dbReference type="CDD" id="cd00085">
    <property type="entry name" value="HNHc"/>
    <property type="match status" value="1"/>
</dbReference>
<feature type="domain" description="HNH nuclease" evidence="3">
    <location>
        <begin position="345"/>
        <end position="397"/>
    </location>
</feature>
<gene>
    <name evidence="4" type="ORF">H6H00_01535</name>
</gene>
<feature type="region of interest" description="Disordered" evidence="2">
    <location>
        <begin position="1"/>
        <end position="20"/>
    </location>
</feature>
<dbReference type="SMART" id="SM00507">
    <property type="entry name" value="HNHc"/>
    <property type="match status" value="1"/>
</dbReference>
<evidence type="ECO:0000259" key="3">
    <source>
        <dbReference type="SMART" id="SM00507"/>
    </source>
</evidence>
<dbReference type="AlphaFoldDB" id="A0A7G7MJ09"/>
<sequence>MFPSVLDPGPSPGSLSEAGPSGTFGLELDLTTSDLRLLSDADLMDAVVGFEAMVSWAAARQFAVLAEFSRRGGDGSIRPVTSAVPAREWAGTEVAMALTLSPGAGEVRLAQAIRLDGVLRPTRDLLEAGRLDVSRVRLILDRLAVVSDHHAAVVQERVLPAAPDQTWAQLSAALRRAILAVDPDGAAEHHQAAQKERRVDVFPGEDGMATVWARMSAPEAASSFQWLTRLARGMGVEDPRTLGQRRADLAAAALTGKLIIRDPGATDVVATAPVTPGKPLITVVVPHSTLIGAEDEPCEIAGYGPIPAHLARDVAADAVWRRLVTDPLTGAVLDHGRTTYRPPAVLADHVRARDLTCRAPGCRRAATTCELDHVMPWQDEGTTSEDNLVCLCTAHHDLKEQPGWQVTLHPDRSLEWTTPTGHTYRTEPHDHRPRQGPPHSARRAAATTPDGREEPRRGRPTPPQRPPHPPRRDTGTSAGPLPYPGAVQARDG</sequence>
<protein>
    <submittedName>
        <fullName evidence="4">DUF222 domain-containing protein</fullName>
    </submittedName>
</protein>
<dbReference type="InterPro" id="IPR003615">
    <property type="entry name" value="HNH_nuc"/>
</dbReference>
<evidence type="ECO:0000313" key="5">
    <source>
        <dbReference type="Proteomes" id="UP000515728"/>
    </source>
</evidence>
<evidence type="ECO:0000313" key="4">
    <source>
        <dbReference type="EMBL" id="QNG52770.1"/>
    </source>
</evidence>
<comment type="similarity">
    <text evidence="1">Belongs to the Rv1128c/1148c/1588c/1702c/1945/3466 family.</text>
</comment>
<dbReference type="GO" id="GO:0008270">
    <property type="term" value="F:zinc ion binding"/>
    <property type="evidence" value="ECO:0007669"/>
    <property type="project" value="InterPro"/>
</dbReference>
<dbReference type="GO" id="GO:0003676">
    <property type="term" value="F:nucleic acid binding"/>
    <property type="evidence" value="ECO:0007669"/>
    <property type="project" value="InterPro"/>
</dbReference>